<organism evidence="1 2">
    <name type="scientific">Paxillus rubicundulus Ve08.2h10</name>
    <dbReference type="NCBI Taxonomy" id="930991"/>
    <lineage>
        <taxon>Eukaryota</taxon>
        <taxon>Fungi</taxon>
        <taxon>Dikarya</taxon>
        <taxon>Basidiomycota</taxon>
        <taxon>Agaricomycotina</taxon>
        <taxon>Agaricomycetes</taxon>
        <taxon>Agaricomycetidae</taxon>
        <taxon>Boletales</taxon>
        <taxon>Paxilineae</taxon>
        <taxon>Paxillaceae</taxon>
        <taxon>Paxillus</taxon>
    </lineage>
</organism>
<gene>
    <name evidence="1" type="ORF">PAXRUDRAFT_831747</name>
</gene>
<proteinExistence type="predicted"/>
<dbReference type="EMBL" id="KN825526">
    <property type="protein sequence ID" value="KIK89906.1"/>
    <property type="molecule type" value="Genomic_DNA"/>
</dbReference>
<dbReference type="Proteomes" id="UP000054538">
    <property type="component" value="Unassembled WGS sequence"/>
</dbReference>
<reference evidence="1 2" key="1">
    <citation type="submission" date="2014-04" db="EMBL/GenBank/DDBJ databases">
        <authorList>
            <consortium name="DOE Joint Genome Institute"/>
            <person name="Kuo A."/>
            <person name="Kohler A."/>
            <person name="Jargeat P."/>
            <person name="Nagy L.G."/>
            <person name="Floudas D."/>
            <person name="Copeland A."/>
            <person name="Barry K.W."/>
            <person name="Cichocki N."/>
            <person name="Veneault-Fourrey C."/>
            <person name="LaButti K."/>
            <person name="Lindquist E.A."/>
            <person name="Lipzen A."/>
            <person name="Lundell T."/>
            <person name="Morin E."/>
            <person name="Murat C."/>
            <person name="Sun H."/>
            <person name="Tunlid A."/>
            <person name="Henrissat B."/>
            <person name="Grigoriev I.V."/>
            <person name="Hibbett D.S."/>
            <person name="Martin F."/>
            <person name="Nordberg H.P."/>
            <person name="Cantor M.N."/>
            <person name="Hua S.X."/>
        </authorList>
    </citation>
    <scope>NUCLEOTIDE SEQUENCE [LARGE SCALE GENOMIC DNA]</scope>
    <source>
        <strain evidence="1 2">Ve08.2h10</strain>
    </source>
</reference>
<accession>A0A0D0DR18</accession>
<dbReference type="AlphaFoldDB" id="A0A0D0DR18"/>
<reference evidence="2" key="2">
    <citation type="submission" date="2015-01" db="EMBL/GenBank/DDBJ databases">
        <title>Evolutionary Origins and Diversification of the Mycorrhizal Mutualists.</title>
        <authorList>
            <consortium name="DOE Joint Genome Institute"/>
            <consortium name="Mycorrhizal Genomics Consortium"/>
            <person name="Kohler A."/>
            <person name="Kuo A."/>
            <person name="Nagy L.G."/>
            <person name="Floudas D."/>
            <person name="Copeland A."/>
            <person name="Barry K.W."/>
            <person name="Cichocki N."/>
            <person name="Veneault-Fourrey C."/>
            <person name="LaButti K."/>
            <person name="Lindquist E.A."/>
            <person name="Lipzen A."/>
            <person name="Lundell T."/>
            <person name="Morin E."/>
            <person name="Murat C."/>
            <person name="Riley R."/>
            <person name="Ohm R."/>
            <person name="Sun H."/>
            <person name="Tunlid A."/>
            <person name="Henrissat B."/>
            <person name="Grigoriev I.V."/>
            <person name="Hibbett D.S."/>
            <person name="Martin F."/>
        </authorList>
    </citation>
    <scope>NUCLEOTIDE SEQUENCE [LARGE SCALE GENOMIC DNA]</scope>
    <source>
        <strain evidence="2">Ve08.2h10</strain>
    </source>
</reference>
<keyword evidence="2" id="KW-1185">Reference proteome</keyword>
<name>A0A0D0DR18_9AGAM</name>
<dbReference type="HOGENOM" id="CLU_2923345_0_0_1"/>
<dbReference type="InParanoid" id="A0A0D0DR18"/>
<evidence type="ECO:0000313" key="2">
    <source>
        <dbReference type="Proteomes" id="UP000054538"/>
    </source>
</evidence>
<protein>
    <submittedName>
        <fullName evidence="1">Unplaced genomic scaffold scaffold_704, whole genome shotgun sequence</fullName>
    </submittedName>
</protein>
<evidence type="ECO:0000313" key="1">
    <source>
        <dbReference type="EMBL" id="KIK89906.1"/>
    </source>
</evidence>
<sequence length="61" mass="6852">MYHRRLEKLGETIMASAEQVESVLDVLELSGARPSGFFVSLITDQQFKNQAGENARTVPRE</sequence>